<keyword evidence="4" id="KW-0689">Ribosomal protein</keyword>
<dbReference type="Gene3D" id="3.40.630.30">
    <property type="match status" value="1"/>
</dbReference>
<gene>
    <name evidence="4" type="ORF">SAMN02927914_01487</name>
</gene>
<accession>A0A1G5WNC4</accession>
<dbReference type="STRING" id="1165689.SAMN02927914_01487"/>
<dbReference type="RefSeq" id="WP_091576429.1">
    <property type="nucleotide sequence ID" value="NZ_FMXM01000004.1"/>
</dbReference>
<keyword evidence="1" id="KW-0808">Transferase</keyword>
<evidence type="ECO:0000256" key="2">
    <source>
        <dbReference type="ARBA" id="ARBA00023315"/>
    </source>
</evidence>
<organism evidence="4 5">
    <name type="scientific">Mesorhizobium qingshengii</name>
    <dbReference type="NCBI Taxonomy" id="1165689"/>
    <lineage>
        <taxon>Bacteria</taxon>
        <taxon>Pseudomonadati</taxon>
        <taxon>Pseudomonadota</taxon>
        <taxon>Alphaproteobacteria</taxon>
        <taxon>Hyphomicrobiales</taxon>
        <taxon>Phyllobacteriaceae</taxon>
        <taxon>Mesorhizobium</taxon>
    </lineage>
</organism>
<reference evidence="4 5" key="1">
    <citation type="submission" date="2016-10" db="EMBL/GenBank/DDBJ databases">
        <authorList>
            <person name="de Groot N.N."/>
        </authorList>
    </citation>
    <scope>NUCLEOTIDE SEQUENCE [LARGE SCALE GENOMIC DNA]</scope>
    <source>
        <strain evidence="4 5">CGMCC 1.12097</strain>
    </source>
</reference>
<dbReference type="GO" id="GO:0005840">
    <property type="term" value="C:ribosome"/>
    <property type="evidence" value="ECO:0007669"/>
    <property type="project" value="UniProtKB-KW"/>
</dbReference>
<dbReference type="AlphaFoldDB" id="A0A1G5WNC4"/>
<dbReference type="InterPro" id="IPR051016">
    <property type="entry name" value="Diverse_Substrate_AcTransf"/>
</dbReference>
<dbReference type="OrthoDB" id="9805924at2"/>
<dbReference type="EMBL" id="FMXM01000004">
    <property type="protein sequence ID" value="SDA59440.1"/>
    <property type="molecule type" value="Genomic_DNA"/>
</dbReference>
<dbReference type="GO" id="GO:0008080">
    <property type="term" value="F:N-acetyltransferase activity"/>
    <property type="evidence" value="ECO:0007669"/>
    <property type="project" value="TreeGrafter"/>
</dbReference>
<proteinExistence type="predicted"/>
<evidence type="ECO:0000259" key="3">
    <source>
        <dbReference type="PROSITE" id="PS51186"/>
    </source>
</evidence>
<dbReference type="Pfam" id="PF00583">
    <property type="entry name" value="Acetyltransf_1"/>
    <property type="match status" value="1"/>
</dbReference>
<dbReference type="SUPFAM" id="SSF55729">
    <property type="entry name" value="Acyl-CoA N-acyltransferases (Nat)"/>
    <property type="match status" value="1"/>
</dbReference>
<feature type="domain" description="N-acetyltransferase" evidence="3">
    <location>
        <begin position="5"/>
        <end position="153"/>
    </location>
</feature>
<dbReference type="PANTHER" id="PTHR10545">
    <property type="entry name" value="DIAMINE N-ACETYLTRANSFERASE"/>
    <property type="match status" value="1"/>
</dbReference>
<dbReference type="PANTHER" id="PTHR10545:SF42">
    <property type="entry name" value="ACETYLTRANSFERASE"/>
    <property type="match status" value="1"/>
</dbReference>
<evidence type="ECO:0000313" key="5">
    <source>
        <dbReference type="Proteomes" id="UP000198588"/>
    </source>
</evidence>
<dbReference type="InterPro" id="IPR016181">
    <property type="entry name" value="Acyl_CoA_acyltransferase"/>
</dbReference>
<evidence type="ECO:0000313" key="4">
    <source>
        <dbReference type="EMBL" id="SDA59440.1"/>
    </source>
</evidence>
<keyword evidence="2" id="KW-0012">Acyltransferase</keyword>
<dbReference type="Proteomes" id="UP000198588">
    <property type="component" value="Unassembled WGS sequence"/>
</dbReference>
<evidence type="ECO:0000256" key="1">
    <source>
        <dbReference type="ARBA" id="ARBA00022679"/>
    </source>
</evidence>
<sequence length="153" mass="17231">MPSPIAIRPVTRQDFDQWLPLWDGYNAFYGRSGETALASEITAMTWSRFFDAYEPVHALVADSGGQLLGLVHYLFHRSTTAIAPNCYLQDLFTTQASRGKGIGRALIEGVYERAQAAGSGRVYWLTHETNHTAMKLYDKVGERSGFVVYRKMF</sequence>
<dbReference type="PROSITE" id="PS51186">
    <property type="entry name" value="GNAT"/>
    <property type="match status" value="1"/>
</dbReference>
<dbReference type="CDD" id="cd04301">
    <property type="entry name" value="NAT_SF"/>
    <property type="match status" value="1"/>
</dbReference>
<dbReference type="InterPro" id="IPR000182">
    <property type="entry name" value="GNAT_dom"/>
</dbReference>
<protein>
    <submittedName>
        <fullName evidence="4">Ribosomal protein S18 acetylase RimI</fullName>
    </submittedName>
</protein>
<keyword evidence="4" id="KW-0687">Ribonucleoprotein</keyword>
<name>A0A1G5WNC4_9HYPH</name>